<feature type="compositionally biased region" description="Low complexity" evidence="1">
    <location>
        <begin position="985"/>
        <end position="1001"/>
    </location>
</feature>
<dbReference type="VEuPathDB" id="CryptoDB:Vbra_19972"/>
<evidence type="ECO:0000313" key="3">
    <source>
        <dbReference type="EMBL" id="CEL91769.1"/>
    </source>
</evidence>
<feature type="region of interest" description="Disordered" evidence="1">
    <location>
        <begin position="670"/>
        <end position="866"/>
    </location>
</feature>
<dbReference type="InterPro" id="IPR018200">
    <property type="entry name" value="USP_CS"/>
</dbReference>
<feature type="domain" description="USP" evidence="2">
    <location>
        <begin position="377"/>
        <end position="1096"/>
    </location>
</feature>
<feature type="region of interest" description="Disordered" evidence="1">
    <location>
        <begin position="206"/>
        <end position="283"/>
    </location>
</feature>
<protein>
    <recommendedName>
        <fullName evidence="2">USP domain-containing protein</fullName>
    </recommendedName>
</protein>
<organism evidence="3 4">
    <name type="scientific">Vitrella brassicaformis (strain CCMP3155)</name>
    <dbReference type="NCBI Taxonomy" id="1169540"/>
    <lineage>
        <taxon>Eukaryota</taxon>
        <taxon>Sar</taxon>
        <taxon>Alveolata</taxon>
        <taxon>Colpodellida</taxon>
        <taxon>Vitrellaceae</taxon>
        <taxon>Vitrella</taxon>
    </lineage>
</organism>
<feature type="compositionally biased region" description="Gly residues" evidence="1">
    <location>
        <begin position="260"/>
        <end position="283"/>
    </location>
</feature>
<evidence type="ECO:0000313" key="4">
    <source>
        <dbReference type="Proteomes" id="UP000041254"/>
    </source>
</evidence>
<name>A0A0G4E8Q5_VITBC</name>
<feature type="region of interest" description="Disordered" evidence="1">
    <location>
        <begin position="118"/>
        <end position="141"/>
    </location>
</feature>
<dbReference type="InterPro" id="IPR050185">
    <property type="entry name" value="Ub_carboxyl-term_hydrolase"/>
</dbReference>
<dbReference type="PROSITE" id="PS50235">
    <property type="entry name" value="USP_3"/>
    <property type="match status" value="1"/>
</dbReference>
<dbReference type="InParanoid" id="A0A0G4E8Q5"/>
<dbReference type="SUPFAM" id="SSF54001">
    <property type="entry name" value="Cysteine proteinases"/>
    <property type="match status" value="1"/>
</dbReference>
<evidence type="ECO:0000256" key="1">
    <source>
        <dbReference type="SAM" id="MobiDB-lite"/>
    </source>
</evidence>
<dbReference type="GO" id="GO:0016579">
    <property type="term" value="P:protein deubiquitination"/>
    <property type="evidence" value="ECO:0007669"/>
    <property type="project" value="InterPro"/>
</dbReference>
<dbReference type="OrthoDB" id="21192at2759"/>
<dbReference type="AlphaFoldDB" id="A0A0G4E8Q5"/>
<dbReference type="PROSITE" id="PS00972">
    <property type="entry name" value="USP_1"/>
    <property type="match status" value="1"/>
</dbReference>
<feature type="compositionally biased region" description="Basic and acidic residues" evidence="1">
    <location>
        <begin position="623"/>
        <end position="632"/>
    </location>
</feature>
<dbReference type="GO" id="GO:0004843">
    <property type="term" value="F:cysteine-type deubiquitinase activity"/>
    <property type="evidence" value="ECO:0007669"/>
    <property type="project" value="InterPro"/>
</dbReference>
<proteinExistence type="predicted"/>
<feature type="compositionally biased region" description="Gly residues" evidence="1">
    <location>
        <begin position="675"/>
        <end position="688"/>
    </location>
</feature>
<dbReference type="CDD" id="cd02257">
    <property type="entry name" value="Peptidase_C19"/>
    <property type="match status" value="1"/>
</dbReference>
<dbReference type="Gene3D" id="3.90.70.10">
    <property type="entry name" value="Cysteine proteinases"/>
    <property type="match status" value="2"/>
</dbReference>
<dbReference type="PANTHER" id="PTHR21646">
    <property type="entry name" value="UBIQUITIN CARBOXYL-TERMINAL HYDROLASE"/>
    <property type="match status" value="1"/>
</dbReference>
<dbReference type="InterPro" id="IPR038765">
    <property type="entry name" value="Papain-like_cys_pep_sf"/>
</dbReference>
<dbReference type="Pfam" id="PF00443">
    <property type="entry name" value="UCH"/>
    <property type="match status" value="1"/>
</dbReference>
<dbReference type="Proteomes" id="UP000041254">
    <property type="component" value="Unassembled WGS sequence"/>
</dbReference>
<gene>
    <name evidence="3" type="ORF">Vbra_19972</name>
</gene>
<feature type="compositionally biased region" description="Gly residues" evidence="1">
    <location>
        <begin position="642"/>
        <end position="654"/>
    </location>
</feature>
<reference evidence="3 4" key="1">
    <citation type="submission" date="2014-11" db="EMBL/GenBank/DDBJ databases">
        <authorList>
            <person name="Zhu J."/>
            <person name="Qi W."/>
            <person name="Song R."/>
        </authorList>
    </citation>
    <scope>NUCLEOTIDE SEQUENCE [LARGE SCALE GENOMIC DNA]</scope>
</reference>
<accession>A0A0G4E8Q5</accession>
<feature type="region of interest" description="Disordered" evidence="1">
    <location>
        <begin position="981"/>
        <end position="1007"/>
    </location>
</feature>
<keyword evidence="4" id="KW-1185">Reference proteome</keyword>
<sequence>MDMEGAELMAGRRKEAEMDCRVTVAHQSDGACSEYAHIKTLELKGRFLVIKLSPADGLGSLQLTINSQSVKAIMNSKGDVQHITCIETGSNRQVNFYPRQDQLRVFFARFPQLKPPNVKDGALFRRKRGGENPNDDGYKPTNPHMMFSMSSSSQMMGQGNYNYNYSSSYIPPERGQPDVNPGPPPLGGAMGGVGGIGRMQQGPVLFKPRGRHKDPRANALHSSGGIGAGRGAGGGGGGGGGGRGGYRGQDGGAAPNRSGQGRGGAGGGRNRGGRGNVGVAVGGGVGANRPADLRAVLHPAAKAQPKAAHPKAKPHVPPPVPKWALAAKNVAAGAGRGGGGGGSGAGGAGGACCRPGRGRPSLAVNRLRAGRGAPGGAGMRNLGNSCYANAVLQSFNQFKPFVKEYLQFPAAWRNHLIGRNVRPVDNDATFATAPIGCLGLYVLKIPSDYECAFYNETAGVLHQMGMVEEGSENGPIMPRSFLREFTTLVPAFEGGGQEDAGEFAHFLVDGNKEQMELYVRESLGIKDPNAPVDPDAFPFLALHKYFRVVLREQVCCISCVYTRFMEVPENFLNVDLPRSRTGEYEMHEPEITPFPRQDANGLWPKDIEALKKLEEQAAAAAAAKEEGKGKPDTEEEMDGEGEGAAGGEGGGGVEGPEVIEVEDDDADEAPAAAAAGGGGGGGGSGDGDGAMQDEGYDELLQGDGGGGGGQEEDELFPPTLDASPDNDQDQQQQQDSRSKKEKNYIFCTPKKQPASHLRHSGPAADDDDDPIMSPAPPLMQPQSPINADEISEEEDQTDPCARKRGRSEERTIRPSQGCGKRLKGGGGGKGEGEGEGTGGGDKDDVESAPSSPDTKKDKGKNRKLLGGDRDVDKRVSLRFVLDQFFRTTTAELLCDVCGYKLVRKKYRMQEAPLILTCNLKRYEESGIAGRYRKCTIAVDCPSGFSITDFFDHEYWASDENQDRLDNNSFIREAQQWGAGITTDTQPQQPHQPSSSAAAAAAGAGGGGGGDLRHPVPCLDYQLLCVVAHQSGSMRSGHYVCYARDEEGNWRVFDDSRVFTYETVDPVKQCAKEADGSVDRLLRRIAKDCYLCFYIRKDVFPEFVKRYTHPTPTHSPQKGKGGKGKD</sequence>
<feature type="region of interest" description="Disordered" evidence="1">
    <location>
        <begin position="616"/>
        <end position="657"/>
    </location>
</feature>
<dbReference type="EMBL" id="CDMY01000022">
    <property type="protein sequence ID" value="CEL91769.1"/>
    <property type="molecule type" value="Genomic_DNA"/>
</dbReference>
<dbReference type="STRING" id="1169540.A0A0G4E8Q5"/>
<dbReference type="InterPro" id="IPR028889">
    <property type="entry name" value="USP"/>
</dbReference>
<dbReference type="InterPro" id="IPR001394">
    <property type="entry name" value="Peptidase_C19_UCH"/>
</dbReference>
<evidence type="ECO:0000259" key="2">
    <source>
        <dbReference type="PROSITE" id="PS50235"/>
    </source>
</evidence>
<feature type="compositionally biased region" description="Gly residues" evidence="1">
    <location>
        <begin position="224"/>
        <end position="251"/>
    </location>
</feature>
<feature type="compositionally biased region" description="Gly residues" evidence="1">
    <location>
        <begin position="824"/>
        <end position="839"/>
    </location>
</feature>